<evidence type="ECO:0000256" key="3">
    <source>
        <dbReference type="ARBA" id="ARBA00019824"/>
    </source>
</evidence>
<comment type="subcellular location">
    <subcellularLocation>
        <location evidence="1 8">Nucleus</location>
    </subcellularLocation>
</comment>
<feature type="binding site" evidence="8">
    <location>
        <position position="67"/>
    </location>
    <ligand>
        <name>ATP</name>
        <dbReference type="ChEBI" id="CHEBI:30616"/>
    </ligand>
</feature>
<dbReference type="FunFam" id="2.60.120.1030:FF:000001">
    <property type="entry name" value="Protein CLP1 homolog 5"/>
    <property type="match status" value="1"/>
</dbReference>
<comment type="caution">
    <text evidence="12">The sequence shown here is derived from an EMBL/GenBank/DDBJ whole genome shotgun (WGS) entry which is preliminary data.</text>
</comment>
<evidence type="ECO:0000256" key="8">
    <source>
        <dbReference type="HAMAP-Rule" id="MF_03035"/>
    </source>
</evidence>
<dbReference type="InterPro" id="IPR032324">
    <property type="entry name" value="Clp1_N"/>
</dbReference>
<organism evidence="12 13">
    <name type="scientific">Saitoella complicata (strain BCRC 22490 / CBS 7301 / JCM 7358 / NBRC 10748 / NRRL Y-17804)</name>
    <dbReference type="NCBI Taxonomy" id="698492"/>
    <lineage>
        <taxon>Eukaryota</taxon>
        <taxon>Fungi</taxon>
        <taxon>Dikarya</taxon>
        <taxon>Ascomycota</taxon>
        <taxon>Taphrinomycotina</taxon>
        <taxon>Taphrinomycotina incertae sedis</taxon>
        <taxon>Saitoella</taxon>
    </lineage>
</organism>
<keyword evidence="6 8" id="KW-0067">ATP-binding</keyword>
<dbReference type="GO" id="GO:0005524">
    <property type="term" value="F:ATP binding"/>
    <property type="evidence" value="ECO:0007669"/>
    <property type="project" value="UniProtKB-UniRule"/>
</dbReference>
<evidence type="ECO:0000259" key="9">
    <source>
        <dbReference type="Pfam" id="PF06807"/>
    </source>
</evidence>
<evidence type="ECO:0000259" key="10">
    <source>
        <dbReference type="Pfam" id="PF16573"/>
    </source>
</evidence>
<dbReference type="Pfam" id="PF16575">
    <property type="entry name" value="CLP1_P"/>
    <property type="match status" value="1"/>
</dbReference>
<dbReference type="PANTHER" id="PTHR12755">
    <property type="entry name" value="CLEAVAGE/POLYADENYLATION FACTOR IA SUBUNIT CLP1P"/>
    <property type="match status" value="1"/>
</dbReference>
<dbReference type="HAMAP" id="MF_03035">
    <property type="entry name" value="Clp1"/>
    <property type="match status" value="1"/>
</dbReference>
<dbReference type="Gene3D" id="2.60.120.1030">
    <property type="entry name" value="Clp1, DNA binding domain"/>
    <property type="match status" value="1"/>
</dbReference>
<comment type="similarity">
    <text evidence="8">Belongs to the Clp1 family. Clp1 subfamily.</text>
</comment>
<dbReference type="Gene3D" id="2.40.30.330">
    <property type="entry name" value="Pre-mRNA cleavage complex subunit Clp1, C-terminal domain"/>
    <property type="match status" value="1"/>
</dbReference>
<feature type="binding site" evidence="8">
    <location>
        <begin position="129"/>
        <end position="134"/>
    </location>
    <ligand>
        <name>ATP</name>
        <dbReference type="ChEBI" id="CHEBI:30616"/>
    </ligand>
</feature>
<dbReference type="InterPro" id="IPR027417">
    <property type="entry name" value="P-loop_NTPase"/>
</dbReference>
<dbReference type="Pfam" id="PF16573">
    <property type="entry name" value="CLP1_N"/>
    <property type="match status" value="1"/>
</dbReference>
<protein>
    <recommendedName>
        <fullName evidence="3">Polynucleotide 5'-hydroxyl-kinase GRC3</fullName>
    </recommendedName>
    <alternativeName>
        <fullName evidence="2">Polynucleotide 5'-hydroxyl-kinase grc3</fullName>
    </alternativeName>
</protein>
<dbReference type="InterPro" id="IPR010655">
    <property type="entry name" value="Clp1_C"/>
</dbReference>
<dbReference type="SUPFAM" id="SSF52540">
    <property type="entry name" value="P-loop containing nucleoside triphosphate hydrolases"/>
    <property type="match status" value="1"/>
</dbReference>
<dbReference type="GO" id="GO:0051731">
    <property type="term" value="F:polynucleotide 5'-hydroxyl-kinase activity"/>
    <property type="evidence" value="ECO:0007669"/>
    <property type="project" value="InterPro"/>
</dbReference>
<accession>A0A0E9NRA8</accession>
<proteinExistence type="inferred from homology"/>
<evidence type="ECO:0000256" key="4">
    <source>
        <dbReference type="ARBA" id="ARBA00022664"/>
    </source>
</evidence>
<dbReference type="EMBL" id="BACD03000067">
    <property type="protein sequence ID" value="GAO52384.1"/>
    <property type="molecule type" value="Genomic_DNA"/>
</dbReference>
<sequence length="448" mass="47755">MSLPGLAGYGSFQAATEEQSYTLKPSQEYRFEASQNAPVNVTLLSGSAEIFGTELTIGPTYTFTSTKAAVFTWQGCEITVKGPAGAGYLAEETPMATYVNAHFGLEKQRGLSKERGEQGPRVMIVGPENAGKTSLVKLLTSYAVRQGRKPVVVGLDTKESILSIPGAMTAAQFTSILDVTSGWGTSPTSGPGHIPAKVPLTYYYGYDNIEENPKMYKTVLSRLALAISSKMADDEAARTSGCIIDTAGLISQSTGYEIIAHAITEFSVSVLVVLGSERLYSDMVRRFDGRRGLSVVRMPKSGGVVDKDESFISACKARAVREYFYGNSGQVLSPFSSVVGFDNIHVYRVASSDASISASVLPIGHEAGDTKVQVLRVEPSLILQNSVLAVSVVDSDEDASAIVESAVLGFVFVSDVDMVTKKITVLSPVAGRLPAKAFVMGSLKWMDA</sequence>
<gene>
    <name evidence="8" type="primary">CLP1</name>
    <name evidence="12" type="ORF">G7K_6462-t1</name>
</gene>
<evidence type="ECO:0000256" key="1">
    <source>
        <dbReference type="ARBA" id="ARBA00004123"/>
    </source>
</evidence>
<dbReference type="AlphaFoldDB" id="A0A0E9NRA8"/>
<dbReference type="GO" id="GO:0031124">
    <property type="term" value="P:mRNA 3'-end processing"/>
    <property type="evidence" value="ECO:0007669"/>
    <property type="project" value="UniProtKB-UniRule"/>
</dbReference>
<comment type="function">
    <text evidence="8">Required for endonucleolytic cleavage during polyadenylation-dependent pre-mRNA 3'-end formation.</text>
</comment>
<keyword evidence="4 8" id="KW-0507">mRNA processing</keyword>
<dbReference type="InterPro" id="IPR032319">
    <property type="entry name" value="CLP1_P"/>
</dbReference>
<dbReference type="OMA" id="VQYVNCH"/>
<reference evidence="12 13" key="3">
    <citation type="journal article" date="2015" name="Genome Announc.">
        <title>Draft Genome Sequence of the Archiascomycetous Yeast Saitoella complicata.</title>
        <authorList>
            <person name="Yamauchi K."/>
            <person name="Kondo S."/>
            <person name="Hamamoto M."/>
            <person name="Takahashi Y."/>
            <person name="Ogura Y."/>
            <person name="Hayashi T."/>
            <person name="Nishida H."/>
        </authorList>
    </citation>
    <scope>NUCLEOTIDE SEQUENCE [LARGE SCALE GENOMIC DNA]</scope>
    <source>
        <strain evidence="12 13">NRRL Y-17804</strain>
    </source>
</reference>
<dbReference type="InterPro" id="IPR038238">
    <property type="entry name" value="Clp1_C_sf"/>
</dbReference>
<feature type="domain" description="Clp1 N-terminal" evidence="10">
    <location>
        <begin position="22"/>
        <end position="109"/>
    </location>
</feature>
<comment type="subunit">
    <text evidence="8">Component of a pre-mRNA cleavage factor complex. Interacts directly with PCF11.</text>
</comment>
<dbReference type="InterPro" id="IPR028606">
    <property type="entry name" value="Clp1"/>
</dbReference>
<dbReference type="Gene3D" id="3.40.50.300">
    <property type="entry name" value="P-loop containing nucleotide triphosphate hydrolases"/>
    <property type="match status" value="1"/>
</dbReference>
<feature type="domain" description="Clp1 P-loop" evidence="11">
    <location>
        <begin position="126"/>
        <end position="326"/>
    </location>
</feature>
<reference evidence="12 13" key="2">
    <citation type="journal article" date="2014" name="J. Gen. Appl. Microbiol.">
        <title>The early diverging ascomycetous budding yeast Saitoella complicata has three histone deacetylases belonging to the Clr6, Hos2, and Rpd3 lineages.</title>
        <authorList>
            <person name="Nishida H."/>
            <person name="Matsumoto T."/>
            <person name="Kondo S."/>
            <person name="Hamamoto M."/>
            <person name="Yoshikawa H."/>
        </authorList>
    </citation>
    <scope>NUCLEOTIDE SEQUENCE [LARGE SCALE GENOMIC DNA]</scope>
    <source>
        <strain evidence="12 13">NRRL Y-17804</strain>
    </source>
</reference>
<evidence type="ECO:0000313" key="13">
    <source>
        <dbReference type="Proteomes" id="UP000033140"/>
    </source>
</evidence>
<reference evidence="12 13" key="1">
    <citation type="journal article" date="2011" name="J. Gen. Appl. Microbiol.">
        <title>Draft genome sequencing of the enigmatic yeast Saitoella complicata.</title>
        <authorList>
            <person name="Nishida H."/>
            <person name="Hamamoto M."/>
            <person name="Sugiyama J."/>
        </authorList>
    </citation>
    <scope>NUCLEOTIDE SEQUENCE [LARGE SCALE GENOMIC DNA]</scope>
    <source>
        <strain evidence="12 13">NRRL Y-17804</strain>
    </source>
</reference>
<dbReference type="InterPro" id="IPR038239">
    <property type="entry name" value="Clp1_N_sf"/>
</dbReference>
<dbReference type="STRING" id="698492.A0A0E9NRA8"/>
<dbReference type="PANTHER" id="PTHR12755:SF6">
    <property type="entry name" value="POLYRIBONUCLEOTIDE 5'-HYDROXYL-KINASE CLP1"/>
    <property type="match status" value="1"/>
</dbReference>
<evidence type="ECO:0000256" key="2">
    <source>
        <dbReference type="ARBA" id="ARBA00018706"/>
    </source>
</evidence>
<evidence type="ECO:0000313" key="12">
    <source>
        <dbReference type="EMBL" id="GAO52384.1"/>
    </source>
</evidence>
<evidence type="ECO:0000256" key="7">
    <source>
        <dbReference type="ARBA" id="ARBA00023242"/>
    </source>
</evidence>
<keyword evidence="5 8" id="KW-0547">Nucleotide-binding</keyword>
<feature type="domain" description="Clp1 C-terminal" evidence="9">
    <location>
        <begin position="332"/>
        <end position="447"/>
    </location>
</feature>
<dbReference type="Proteomes" id="UP000033140">
    <property type="component" value="Unassembled WGS sequence"/>
</dbReference>
<name>A0A0E9NRA8_SAICN</name>
<evidence type="ECO:0000256" key="6">
    <source>
        <dbReference type="ARBA" id="ARBA00022840"/>
    </source>
</evidence>
<dbReference type="GO" id="GO:0005849">
    <property type="term" value="C:mRNA cleavage factor complex"/>
    <property type="evidence" value="ECO:0007669"/>
    <property type="project" value="UniProtKB-UniRule"/>
</dbReference>
<dbReference type="OrthoDB" id="258143at2759"/>
<evidence type="ECO:0000259" key="11">
    <source>
        <dbReference type="Pfam" id="PF16575"/>
    </source>
</evidence>
<dbReference type="InterPro" id="IPR045116">
    <property type="entry name" value="Clp1/Grc3"/>
</dbReference>
<dbReference type="GO" id="GO:0006388">
    <property type="term" value="P:tRNA splicing, via endonucleolytic cleavage and ligation"/>
    <property type="evidence" value="ECO:0007669"/>
    <property type="project" value="TreeGrafter"/>
</dbReference>
<dbReference type="Pfam" id="PF06807">
    <property type="entry name" value="Clp1"/>
    <property type="match status" value="1"/>
</dbReference>
<dbReference type="RefSeq" id="XP_019024544.1">
    <property type="nucleotide sequence ID" value="XM_019170683.1"/>
</dbReference>
<feature type="binding site" evidence="8">
    <location>
        <position position="28"/>
    </location>
    <ligand>
        <name>ATP</name>
        <dbReference type="ChEBI" id="CHEBI:30616"/>
    </ligand>
</feature>
<keyword evidence="13" id="KW-1185">Reference proteome</keyword>
<evidence type="ECO:0000256" key="5">
    <source>
        <dbReference type="ARBA" id="ARBA00022741"/>
    </source>
</evidence>
<keyword evidence="7 8" id="KW-0539">Nucleus</keyword>